<dbReference type="PANTHER" id="PTHR43734:SF1">
    <property type="entry name" value="PHYTOENE DESATURASE"/>
    <property type="match status" value="1"/>
</dbReference>
<evidence type="ECO:0000313" key="3">
    <source>
        <dbReference type="Proteomes" id="UP000053201"/>
    </source>
</evidence>
<feature type="chain" id="PRO_5005539977" description="Amine oxidase domain-containing protein" evidence="1">
    <location>
        <begin position="17"/>
        <end position="489"/>
    </location>
</feature>
<dbReference type="Gene3D" id="3.30.70.1990">
    <property type="match status" value="1"/>
</dbReference>
<dbReference type="OMA" id="PYEFQTE"/>
<reference evidence="2 3" key="1">
    <citation type="submission" date="2009-08" db="EMBL/GenBank/DDBJ databases">
        <title>The Genome Sequence of Spizellomyces punctatus strain DAOM BR117.</title>
        <authorList>
            <consortium name="The Broad Institute Genome Sequencing Platform"/>
            <person name="Russ C."/>
            <person name="Cuomo C."/>
            <person name="Shea T."/>
            <person name="Young S.K."/>
            <person name="Zeng Q."/>
            <person name="Koehrsen M."/>
            <person name="Haas B."/>
            <person name="Borodovsky M."/>
            <person name="Guigo R."/>
            <person name="Alvarado L."/>
            <person name="Berlin A."/>
            <person name="Bochicchio J."/>
            <person name="Borenstein D."/>
            <person name="Chapman S."/>
            <person name="Chen Z."/>
            <person name="Engels R."/>
            <person name="Freedman E."/>
            <person name="Gellesch M."/>
            <person name="Goldberg J."/>
            <person name="Griggs A."/>
            <person name="Gujja S."/>
            <person name="Heiman D."/>
            <person name="Hepburn T."/>
            <person name="Howarth C."/>
            <person name="Jen D."/>
            <person name="Larson L."/>
            <person name="Lewis B."/>
            <person name="Mehta T."/>
            <person name="Park D."/>
            <person name="Pearson M."/>
            <person name="Roberts A."/>
            <person name="Saif S."/>
            <person name="Shenoy N."/>
            <person name="Sisk P."/>
            <person name="Stolte C."/>
            <person name="Sykes S."/>
            <person name="Thomson T."/>
            <person name="Walk T."/>
            <person name="White J."/>
            <person name="Yandava C."/>
            <person name="Burger G."/>
            <person name="Gray M.W."/>
            <person name="Holland P.W.H."/>
            <person name="King N."/>
            <person name="Lang F.B.F."/>
            <person name="Roger A.J."/>
            <person name="Ruiz-Trillo I."/>
            <person name="Lander E."/>
            <person name="Nusbaum C."/>
        </authorList>
    </citation>
    <scope>NUCLEOTIDE SEQUENCE [LARGE SCALE GENOMIC DNA]</scope>
    <source>
        <strain evidence="2 3">DAOM BR117</strain>
    </source>
</reference>
<dbReference type="InterPro" id="IPR036188">
    <property type="entry name" value="FAD/NAD-bd_sf"/>
</dbReference>
<dbReference type="eggNOG" id="ENOG502R1TU">
    <property type="taxonomic scope" value="Eukaryota"/>
</dbReference>
<dbReference type="Pfam" id="PF13450">
    <property type="entry name" value="NAD_binding_8"/>
    <property type="match status" value="1"/>
</dbReference>
<name>A0A0L0HNH1_SPIPD</name>
<dbReference type="Gene3D" id="1.10.405.20">
    <property type="match status" value="1"/>
</dbReference>
<dbReference type="PANTHER" id="PTHR43734">
    <property type="entry name" value="PHYTOENE DESATURASE"/>
    <property type="match status" value="1"/>
</dbReference>
<dbReference type="GeneID" id="27685354"/>
<dbReference type="EMBL" id="KQ257452">
    <property type="protein sequence ID" value="KND02622.1"/>
    <property type="molecule type" value="Genomic_DNA"/>
</dbReference>
<feature type="signal peptide" evidence="1">
    <location>
        <begin position="1"/>
        <end position="16"/>
    </location>
</feature>
<accession>A0A0L0HNH1</accession>
<sequence length="489" mass="54560">MKSVVLFLASATAAFGASIPSDPVCIVGAGPAGLTTANKLQAKGYSTVVFEKNEAVGGKCQSYYNEQGLFHPLGALLFSNETYTETVKIINTAQVQATPFDYTFKNWLFDYESGHIEQQKEPMSVTAARPPFKENIDRYIKIWHEQFEPIVSLGYKKGVPKEMTVPTIQWLLKNKLPFMLVLFIQGMVPYGYGDILETPAVYMLQYFTPDIVEFFAGKKTGYIIDFQKVFQQYAEQHVKGPLHLCTTINKIDRTGPTPVITYTLPGQTTPTTQTCSKLVLAFPPVMHALQAANLAISPEEQEAFSPVGVTKYWSGAVNVNTPNGDNFAGFLRPTFINTINEWLNKLPVPLPSLPGAFIPFMPKANGQPTAFIRVHNASQIATTWSWGKYKSNQTLNEGYTLLKSTISKINKDPRDTSTPPKGITDTDIKAFKEWDYFPHYDTKELSEGYYEKFNALQGKLNTFYASGLNGFETVEFAIRAGNDIVESHF</sequence>
<dbReference type="STRING" id="645134.A0A0L0HNH1"/>
<evidence type="ECO:0000313" key="2">
    <source>
        <dbReference type="EMBL" id="KND02622.1"/>
    </source>
</evidence>
<protein>
    <recommendedName>
        <fullName evidence="4">Amine oxidase domain-containing protein</fullName>
    </recommendedName>
</protein>
<evidence type="ECO:0008006" key="4">
    <source>
        <dbReference type="Google" id="ProtNLM"/>
    </source>
</evidence>
<dbReference type="PRINTS" id="PR00419">
    <property type="entry name" value="ADXRDTASE"/>
</dbReference>
<organism evidence="2 3">
    <name type="scientific">Spizellomyces punctatus (strain DAOM BR117)</name>
    <dbReference type="NCBI Taxonomy" id="645134"/>
    <lineage>
        <taxon>Eukaryota</taxon>
        <taxon>Fungi</taxon>
        <taxon>Fungi incertae sedis</taxon>
        <taxon>Chytridiomycota</taxon>
        <taxon>Chytridiomycota incertae sedis</taxon>
        <taxon>Chytridiomycetes</taxon>
        <taxon>Spizellomycetales</taxon>
        <taxon>Spizellomycetaceae</taxon>
        <taxon>Spizellomyces</taxon>
    </lineage>
</organism>
<dbReference type="AlphaFoldDB" id="A0A0L0HNH1"/>
<keyword evidence="1" id="KW-0732">Signal</keyword>
<dbReference type="Gene3D" id="3.50.50.60">
    <property type="entry name" value="FAD/NAD(P)-binding domain"/>
    <property type="match status" value="1"/>
</dbReference>
<gene>
    <name evidence="2" type="ORF">SPPG_01711</name>
</gene>
<dbReference type="OrthoDB" id="5046242at2759"/>
<keyword evidence="3" id="KW-1185">Reference proteome</keyword>
<dbReference type="Proteomes" id="UP000053201">
    <property type="component" value="Unassembled WGS sequence"/>
</dbReference>
<dbReference type="InParanoid" id="A0A0L0HNH1"/>
<dbReference type="RefSeq" id="XP_016610661.1">
    <property type="nucleotide sequence ID" value="XM_016750026.1"/>
</dbReference>
<dbReference type="VEuPathDB" id="FungiDB:SPPG_01711"/>
<proteinExistence type="predicted"/>
<evidence type="ECO:0000256" key="1">
    <source>
        <dbReference type="SAM" id="SignalP"/>
    </source>
</evidence>
<dbReference type="SUPFAM" id="SSF51905">
    <property type="entry name" value="FAD/NAD(P)-binding domain"/>
    <property type="match status" value="1"/>
</dbReference>